<dbReference type="SUPFAM" id="SSF101386">
    <property type="entry name" value="all-alpha NTP pyrophosphatases"/>
    <property type="match status" value="1"/>
</dbReference>
<dbReference type="Gene3D" id="1.10.287.1080">
    <property type="entry name" value="MazG-like"/>
    <property type="match status" value="1"/>
</dbReference>
<dbReference type="RefSeq" id="WP_038693936.1">
    <property type="nucleotide sequence ID" value="NZ_CP009286.1"/>
</dbReference>
<reference evidence="1 2" key="1">
    <citation type="submission" date="2014-08" db="EMBL/GenBank/DDBJ databases">
        <title>Comparative genomics of the Paenibacillus odorifer group.</title>
        <authorList>
            <person name="den Bakker H.C."/>
            <person name="Tsai Y.-C."/>
            <person name="Martin N."/>
            <person name="Korlach J."/>
            <person name="Wiedmann M."/>
        </authorList>
    </citation>
    <scope>NUCLEOTIDE SEQUENCE [LARGE SCALE GENOMIC DNA]</scope>
    <source>
        <strain evidence="1 2">DSM 14472</strain>
    </source>
</reference>
<dbReference type="KEGG" id="pste:PSTEL_05395"/>
<dbReference type="PANTHER" id="PTHR46523">
    <property type="entry name" value="DCTP PYROPHOSPHATASE 1"/>
    <property type="match status" value="1"/>
</dbReference>
<keyword evidence="2" id="KW-1185">Reference proteome</keyword>
<dbReference type="EMBL" id="CP009286">
    <property type="protein sequence ID" value="AIQ62621.1"/>
    <property type="molecule type" value="Genomic_DNA"/>
</dbReference>
<dbReference type="STRING" id="169760.PSTEL_05395"/>
<protein>
    <submittedName>
        <fullName evidence="1">Nucleotide pyrophosphohydrolase</fullName>
    </submittedName>
</protein>
<dbReference type="Proteomes" id="UP000029507">
    <property type="component" value="Chromosome"/>
</dbReference>
<name>A0A089LM57_9BACL</name>
<dbReference type="OrthoDB" id="9791898at2"/>
<dbReference type="InterPro" id="IPR052555">
    <property type="entry name" value="dCTP_Pyrophosphatase"/>
</dbReference>
<evidence type="ECO:0000313" key="2">
    <source>
        <dbReference type="Proteomes" id="UP000029507"/>
    </source>
</evidence>
<dbReference type="CDD" id="cd11537">
    <property type="entry name" value="NTP-PPase_RS21-C6_like"/>
    <property type="match status" value="1"/>
</dbReference>
<dbReference type="AlphaFoldDB" id="A0A089LM57"/>
<gene>
    <name evidence="1" type="ORF">PSTEL_05395</name>
</gene>
<dbReference type="Pfam" id="PF12643">
    <property type="entry name" value="MazG-like"/>
    <property type="match status" value="1"/>
</dbReference>
<dbReference type="PANTHER" id="PTHR46523:SF1">
    <property type="entry name" value="DCTP PYROPHOSPHATASE 1"/>
    <property type="match status" value="1"/>
</dbReference>
<organism evidence="1 2">
    <name type="scientific">Paenibacillus stellifer</name>
    <dbReference type="NCBI Taxonomy" id="169760"/>
    <lineage>
        <taxon>Bacteria</taxon>
        <taxon>Bacillati</taxon>
        <taxon>Bacillota</taxon>
        <taxon>Bacilli</taxon>
        <taxon>Bacillales</taxon>
        <taxon>Paenibacillaceae</taxon>
        <taxon>Paenibacillus</taxon>
    </lineage>
</organism>
<dbReference type="InterPro" id="IPR025984">
    <property type="entry name" value="DCTPP"/>
</dbReference>
<accession>A0A089LM57</accession>
<keyword evidence="1" id="KW-0378">Hydrolase</keyword>
<evidence type="ECO:0000313" key="1">
    <source>
        <dbReference type="EMBL" id="AIQ62621.1"/>
    </source>
</evidence>
<dbReference type="GO" id="GO:0009143">
    <property type="term" value="P:nucleoside triphosphate catabolic process"/>
    <property type="evidence" value="ECO:0007669"/>
    <property type="project" value="InterPro"/>
</dbReference>
<dbReference type="GO" id="GO:0047429">
    <property type="term" value="F:nucleoside triphosphate diphosphatase activity"/>
    <property type="evidence" value="ECO:0007669"/>
    <property type="project" value="InterPro"/>
</dbReference>
<dbReference type="PIRSF" id="PIRSF029826">
    <property type="entry name" value="UCP029826_pph"/>
    <property type="match status" value="1"/>
</dbReference>
<sequence>MNQTIEKIIQFRDERDWKQFHNPKDLAISLMLEAAELLENFQWKTSDEAIAKNMTNIEDELADVMIYAVLLADNLGIPIEQMILNKIEKNEAKYPVDRFKGSSRKYNEAE</sequence>
<proteinExistence type="predicted"/>
<dbReference type="HOGENOM" id="CLU_110454_2_1_9"/>